<dbReference type="PANTHER" id="PTHR24567:SF26">
    <property type="entry name" value="REGULATORY PROTEIN YEIL"/>
    <property type="match status" value="1"/>
</dbReference>
<keyword evidence="3" id="KW-1185">Reference proteome</keyword>
<sequence>MLRTNTEFLSYVDTLYQSHRPEISLQSFEKDSLLLRQGEKNHRVFVIKEGIAKCFFLEENGKDYILEFMSKGQVLGEIEVIRQIDCLCNVAALTVLQVYVIPASTFKELLAKDLVLNKILLAELAERIINTSSRASFQQLYTVEHGLAKLLELQDKQGMKISKEDMAAYLGITLRSLNRALKEHDLK</sequence>
<organism evidence="2 3">
    <name type="scientific">Pedobacter ureilyticus</name>
    <dbReference type="NCBI Taxonomy" id="1393051"/>
    <lineage>
        <taxon>Bacteria</taxon>
        <taxon>Pseudomonadati</taxon>
        <taxon>Bacteroidota</taxon>
        <taxon>Sphingobacteriia</taxon>
        <taxon>Sphingobacteriales</taxon>
        <taxon>Sphingobacteriaceae</taxon>
        <taxon>Pedobacter</taxon>
    </lineage>
</organism>
<dbReference type="SMART" id="SM00100">
    <property type="entry name" value="cNMP"/>
    <property type="match status" value="1"/>
</dbReference>
<dbReference type="SUPFAM" id="SSF51206">
    <property type="entry name" value="cAMP-binding domain-like"/>
    <property type="match status" value="1"/>
</dbReference>
<evidence type="ECO:0000259" key="1">
    <source>
        <dbReference type="PROSITE" id="PS50042"/>
    </source>
</evidence>
<dbReference type="InterPro" id="IPR050397">
    <property type="entry name" value="Env_Response_Regulators"/>
</dbReference>
<dbReference type="RefSeq" id="WP_138721601.1">
    <property type="nucleotide sequence ID" value="NZ_SSHJ02000001.1"/>
</dbReference>
<protein>
    <submittedName>
        <fullName evidence="2">Crp/Fnr family transcriptional regulator</fullName>
    </submittedName>
</protein>
<dbReference type="Proteomes" id="UP001517247">
    <property type="component" value="Unassembled WGS sequence"/>
</dbReference>
<dbReference type="InterPro" id="IPR014710">
    <property type="entry name" value="RmlC-like_jellyroll"/>
</dbReference>
<evidence type="ECO:0000313" key="2">
    <source>
        <dbReference type="EMBL" id="MFN0254449.1"/>
    </source>
</evidence>
<feature type="domain" description="Cyclic nucleotide-binding" evidence="1">
    <location>
        <begin position="28"/>
        <end position="127"/>
    </location>
</feature>
<dbReference type="InterPro" id="IPR000595">
    <property type="entry name" value="cNMP-bd_dom"/>
</dbReference>
<proteinExistence type="predicted"/>
<evidence type="ECO:0000313" key="3">
    <source>
        <dbReference type="Proteomes" id="UP001517247"/>
    </source>
</evidence>
<dbReference type="PROSITE" id="PS50042">
    <property type="entry name" value="CNMP_BINDING_3"/>
    <property type="match status" value="1"/>
</dbReference>
<dbReference type="EMBL" id="SSHJ02000001">
    <property type="protein sequence ID" value="MFN0254449.1"/>
    <property type="molecule type" value="Genomic_DNA"/>
</dbReference>
<dbReference type="CDD" id="cd00038">
    <property type="entry name" value="CAP_ED"/>
    <property type="match status" value="1"/>
</dbReference>
<dbReference type="PANTHER" id="PTHR24567">
    <property type="entry name" value="CRP FAMILY TRANSCRIPTIONAL REGULATORY PROTEIN"/>
    <property type="match status" value="1"/>
</dbReference>
<dbReference type="Gene3D" id="2.60.120.10">
    <property type="entry name" value="Jelly Rolls"/>
    <property type="match status" value="1"/>
</dbReference>
<accession>A0ABW9J2Y0</accession>
<comment type="caution">
    <text evidence="2">The sequence shown here is derived from an EMBL/GenBank/DDBJ whole genome shotgun (WGS) entry which is preliminary data.</text>
</comment>
<reference evidence="2 3" key="1">
    <citation type="submission" date="2024-12" db="EMBL/GenBank/DDBJ databases">
        <authorList>
            <person name="Hu S."/>
        </authorList>
    </citation>
    <scope>NUCLEOTIDE SEQUENCE [LARGE SCALE GENOMIC DNA]</scope>
    <source>
        <strain evidence="2 3">THG-T11</strain>
    </source>
</reference>
<dbReference type="Pfam" id="PF00027">
    <property type="entry name" value="cNMP_binding"/>
    <property type="match status" value="1"/>
</dbReference>
<name>A0ABW9J2Y0_9SPHI</name>
<gene>
    <name evidence="2" type="ORF">E6A44_002645</name>
</gene>
<dbReference type="InterPro" id="IPR018490">
    <property type="entry name" value="cNMP-bd_dom_sf"/>
</dbReference>